<dbReference type="RefSeq" id="WP_386053361.1">
    <property type="nucleotide sequence ID" value="NZ_JBHTKH010000008.1"/>
</dbReference>
<dbReference type="Proteomes" id="UP001597046">
    <property type="component" value="Unassembled WGS sequence"/>
</dbReference>
<gene>
    <name evidence="1" type="ORF">ACFQ2V_13720</name>
</gene>
<protein>
    <submittedName>
        <fullName evidence="1">Uncharacterized protein</fullName>
    </submittedName>
</protein>
<evidence type="ECO:0000313" key="1">
    <source>
        <dbReference type="EMBL" id="MFD1055369.1"/>
    </source>
</evidence>
<proteinExistence type="predicted"/>
<name>A0ABW3N115_9MICO</name>
<dbReference type="EMBL" id="JBHTKH010000008">
    <property type="protein sequence ID" value="MFD1055369.1"/>
    <property type="molecule type" value="Genomic_DNA"/>
</dbReference>
<sequence>MTRVDYPETALAFDALLDALDGADAGTKDEAFAVLAGGAA</sequence>
<organism evidence="1 2">
    <name type="scientific">Terrabacter terrigena</name>
    <dbReference type="NCBI Taxonomy" id="574718"/>
    <lineage>
        <taxon>Bacteria</taxon>
        <taxon>Bacillati</taxon>
        <taxon>Actinomycetota</taxon>
        <taxon>Actinomycetes</taxon>
        <taxon>Micrococcales</taxon>
        <taxon>Intrasporangiaceae</taxon>
        <taxon>Terrabacter</taxon>
    </lineage>
</organism>
<evidence type="ECO:0000313" key="2">
    <source>
        <dbReference type="Proteomes" id="UP001597046"/>
    </source>
</evidence>
<comment type="caution">
    <text evidence="1">The sequence shown here is derived from an EMBL/GenBank/DDBJ whole genome shotgun (WGS) entry which is preliminary data.</text>
</comment>
<accession>A0ABW3N115</accession>
<keyword evidence="2" id="KW-1185">Reference proteome</keyword>
<reference evidence="2" key="1">
    <citation type="journal article" date="2019" name="Int. J. Syst. Evol. Microbiol.">
        <title>The Global Catalogue of Microorganisms (GCM) 10K type strain sequencing project: providing services to taxonomists for standard genome sequencing and annotation.</title>
        <authorList>
            <consortium name="The Broad Institute Genomics Platform"/>
            <consortium name="The Broad Institute Genome Sequencing Center for Infectious Disease"/>
            <person name="Wu L."/>
            <person name="Ma J."/>
        </authorList>
    </citation>
    <scope>NUCLEOTIDE SEQUENCE [LARGE SCALE GENOMIC DNA]</scope>
    <source>
        <strain evidence="2">CCUG 57508</strain>
    </source>
</reference>